<comment type="caution">
    <text evidence="2">The sequence shown here is derived from an EMBL/GenBank/DDBJ whole genome shotgun (WGS) entry which is preliminary data.</text>
</comment>
<organism evidence="2 3">
    <name type="scientific">Zophobas morio</name>
    <dbReference type="NCBI Taxonomy" id="2755281"/>
    <lineage>
        <taxon>Eukaryota</taxon>
        <taxon>Metazoa</taxon>
        <taxon>Ecdysozoa</taxon>
        <taxon>Arthropoda</taxon>
        <taxon>Hexapoda</taxon>
        <taxon>Insecta</taxon>
        <taxon>Pterygota</taxon>
        <taxon>Neoptera</taxon>
        <taxon>Endopterygota</taxon>
        <taxon>Coleoptera</taxon>
        <taxon>Polyphaga</taxon>
        <taxon>Cucujiformia</taxon>
        <taxon>Tenebrionidae</taxon>
        <taxon>Zophobas</taxon>
    </lineage>
</organism>
<feature type="transmembrane region" description="Helical" evidence="1">
    <location>
        <begin position="43"/>
        <end position="67"/>
    </location>
</feature>
<sequence>MGRCNKPLFNRNYISVSWKNSHQKNETTVSDKREKSPSDDASVTVFLILNLTLSLFLGPFNISALVFSNGSLILPITIHLTTISRDAKPTWVSAGISSLSRSSKKTSRSNGL</sequence>
<protein>
    <recommendedName>
        <fullName evidence="4">Transmembrane protein</fullName>
    </recommendedName>
</protein>
<name>A0AA38J0K4_9CUCU</name>
<reference evidence="2" key="1">
    <citation type="journal article" date="2023" name="G3 (Bethesda)">
        <title>Whole genome assemblies of Zophobas morio and Tenebrio molitor.</title>
        <authorList>
            <person name="Kaur S."/>
            <person name="Stinson S.A."/>
            <person name="diCenzo G.C."/>
        </authorList>
    </citation>
    <scope>NUCLEOTIDE SEQUENCE</scope>
    <source>
        <strain evidence="2">QUZm001</strain>
    </source>
</reference>
<evidence type="ECO:0000256" key="1">
    <source>
        <dbReference type="SAM" id="Phobius"/>
    </source>
</evidence>
<keyword evidence="1" id="KW-0812">Transmembrane</keyword>
<dbReference type="Proteomes" id="UP001168821">
    <property type="component" value="Unassembled WGS sequence"/>
</dbReference>
<accession>A0AA38J0K4</accession>
<evidence type="ECO:0000313" key="2">
    <source>
        <dbReference type="EMBL" id="KAJ3666795.1"/>
    </source>
</evidence>
<keyword evidence="1" id="KW-1133">Transmembrane helix</keyword>
<evidence type="ECO:0000313" key="3">
    <source>
        <dbReference type="Proteomes" id="UP001168821"/>
    </source>
</evidence>
<keyword evidence="3" id="KW-1185">Reference proteome</keyword>
<dbReference type="AlphaFoldDB" id="A0AA38J0K4"/>
<gene>
    <name evidence="2" type="ORF">Zmor_002226</name>
</gene>
<dbReference type="EMBL" id="JALNTZ010000001">
    <property type="protein sequence ID" value="KAJ3666795.1"/>
    <property type="molecule type" value="Genomic_DNA"/>
</dbReference>
<proteinExistence type="predicted"/>
<keyword evidence="1" id="KW-0472">Membrane</keyword>
<evidence type="ECO:0008006" key="4">
    <source>
        <dbReference type="Google" id="ProtNLM"/>
    </source>
</evidence>